<geneLocation type="mitochondrion" evidence="1"/>
<evidence type="ECO:0000313" key="1">
    <source>
        <dbReference type="EMBL" id="KUM49329.1"/>
    </source>
</evidence>
<keyword evidence="1" id="KW-0496">Mitochondrion</keyword>
<name>A0A101M1R5_PICGL</name>
<organism evidence="1">
    <name type="scientific">Picea glauca</name>
    <name type="common">White spruce</name>
    <name type="synonym">Pinus glauca</name>
    <dbReference type="NCBI Taxonomy" id="3330"/>
    <lineage>
        <taxon>Eukaryota</taxon>
        <taxon>Viridiplantae</taxon>
        <taxon>Streptophyta</taxon>
        <taxon>Embryophyta</taxon>
        <taxon>Tracheophyta</taxon>
        <taxon>Spermatophyta</taxon>
        <taxon>Pinopsida</taxon>
        <taxon>Pinidae</taxon>
        <taxon>Conifers I</taxon>
        <taxon>Pinales</taxon>
        <taxon>Pinaceae</taxon>
        <taxon>Picea</taxon>
    </lineage>
</organism>
<proteinExistence type="predicted"/>
<protein>
    <submittedName>
        <fullName evidence="1">Uncharacterized protein</fullName>
    </submittedName>
</protein>
<accession>A0A101M1R5</accession>
<dbReference type="AlphaFoldDB" id="A0A101M1R5"/>
<comment type="caution">
    <text evidence="1">The sequence shown here is derived from an EMBL/GenBank/DDBJ whole genome shotgun (WGS) entry which is preliminary data.</text>
</comment>
<reference evidence="1" key="1">
    <citation type="journal article" date="2015" name="Genome Biol. Evol.">
        <title>Organellar Genomes of White Spruce (Picea glauca): Assembly and Annotation.</title>
        <authorList>
            <person name="Jackman S.D."/>
            <person name="Warren R.L."/>
            <person name="Gibb E.A."/>
            <person name="Vandervalk B.P."/>
            <person name="Mohamadi H."/>
            <person name="Chu J."/>
            <person name="Raymond A."/>
            <person name="Pleasance S."/>
            <person name="Coope R."/>
            <person name="Wildung M.R."/>
            <person name="Ritland C.E."/>
            <person name="Bousquet J."/>
            <person name="Jones S.J."/>
            <person name="Bohlmann J."/>
            <person name="Birol I."/>
        </authorList>
    </citation>
    <scope>NUCLEOTIDE SEQUENCE [LARGE SCALE GENOMIC DNA]</scope>
    <source>
        <tissue evidence="1">Flushing bud</tissue>
    </source>
</reference>
<gene>
    <name evidence="1" type="ORF">ABT39_MTgene3878</name>
</gene>
<dbReference type="EMBL" id="LKAM01000003">
    <property type="protein sequence ID" value="KUM49329.1"/>
    <property type="molecule type" value="Genomic_DNA"/>
</dbReference>
<sequence>MMQWRRLTLNQLKSPSLMIQMLVIVLVFQMIEIQPLKRAPNCVTFGDGGTSQ</sequence>